<protein>
    <submittedName>
        <fullName evidence="6">Kel2p</fullName>
    </submittedName>
</protein>
<dbReference type="PANTHER" id="PTHR46461:SF2">
    <property type="entry name" value="ATTRACTIN"/>
    <property type="match status" value="1"/>
</dbReference>
<evidence type="ECO:0000313" key="7">
    <source>
        <dbReference type="Proteomes" id="UP000022910"/>
    </source>
</evidence>
<evidence type="ECO:0000256" key="2">
    <source>
        <dbReference type="ARBA" id="ARBA00022737"/>
    </source>
</evidence>
<keyword evidence="3" id="KW-1133">Transmembrane helix</keyword>
<sequence>MISIKYIKIIILSTILLFNTLVKGYEPLARYGHGSIVLENNLYFFGGYVKESDEKEINTNDFFYIDLSKQFDSLNPQYIDLKPTSSPPVRFSQGSLTPNNQGTGFHVIGGVLDDINNNKPFYDNFVYEYEETTNSWSVPKITNSPKYSQLKEFVSVFDDGKSYIFGGINADNPKTILEMQIFDSESLTWSLASNKIPNLQALSGYTATLLPDGTIVYIGGASNPLSDIYIYDTRNDMWKYTKIDAEGIDPRSGHTAVLASDNRIIVYGGVRDDNSEALPQLVVLDTNDYKWIAPKIEETESRAHHMANLVNDYMIISFGKFSKSNSLSNEIQILDTRTYEWVDSISFEPTKSANSIFLTSNETSETVFPTYVMSDDLSSGSDKGSNSFFSKVPKYFQAVIFCLGGLIVITIIFLTYYNIRRKKKAKTRHLSVLPYTNCNEEAKEDIIREYAH</sequence>
<proteinExistence type="predicted"/>
<dbReference type="Pfam" id="PF24981">
    <property type="entry name" value="Beta-prop_ATRN-LZTR1"/>
    <property type="match status" value="1"/>
</dbReference>
<evidence type="ECO:0000259" key="5">
    <source>
        <dbReference type="Pfam" id="PF24981"/>
    </source>
</evidence>
<dbReference type="GO" id="GO:0003682">
    <property type="term" value="F:chromatin binding"/>
    <property type="evidence" value="ECO:0007669"/>
    <property type="project" value="InterPro"/>
</dbReference>
<evidence type="ECO:0000256" key="4">
    <source>
        <dbReference type="SAM" id="SignalP"/>
    </source>
</evidence>
<dbReference type="OrthoDB" id="432528at2759"/>
<dbReference type="InterPro" id="IPR056737">
    <property type="entry name" value="Beta-prop_ATRN-MKLN-like"/>
</dbReference>
<accession>A0A015JYI8</accession>
<keyword evidence="3" id="KW-0472">Membrane</keyword>
<evidence type="ECO:0000313" key="6">
    <source>
        <dbReference type="EMBL" id="EXX52191.1"/>
    </source>
</evidence>
<feature type="transmembrane region" description="Helical" evidence="3">
    <location>
        <begin position="395"/>
        <end position="419"/>
    </location>
</feature>
<dbReference type="SUPFAM" id="SSF117281">
    <property type="entry name" value="Kelch motif"/>
    <property type="match status" value="2"/>
</dbReference>
<dbReference type="Gene3D" id="2.120.10.80">
    <property type="entry name" value="Kelch-type beta propeller"/>
    <property type="match status" value="2"/>
</dbReference>
<dbReference type="OMA" id="ENEPSHV"/>
<keyword evidence="3" id="KW-0812">Transmembrane</keyword>
<dbReference type="InterPro" id="IPR015915">
    <property type="entry name" value="Kelch-typ_b-propeller"/>
</dbReference>
<dbReference type="Proteomes" id="UP000022910">
    <property type="component" value="Unassembled WGS sequence"/>
</dbReference>
<dbReference type="GO" id="GO:0005737">
    <property type="term" value="C:cytoplasm"/>
    <property type="evidence" value="ECO:0007669"/>
    <property type="project" value="TreeGrafter"/>
</dbReference>
<keyword evidence="1" id="KW-0880">Kelch repeat</keyword>
<comment type="caution">
    <text evidence="6">The sequence shown here is derived from an EMBL/GenBank/DDBJ whole genome shotgun (WGS) entry which is preliminary data.</text>
</comment>
<feature type="chain" id="PRO_5001474282" evidence="4">
    <location>
        <begin position="25"/>
        <end position="452"/>
    </location>
</feature>
<keyword evidence="4" id="KW-0732">Signal</keyword>
<name>A0A015JYI8_RHIIW</name>
<gene>
    <name evidence="6" type="ORF">RirG_255240</name>
</gene>
<evidence type="ECO:0000256" key="1">
    <source>
        <dbReference type="ARBA" id="ARBA00022441"/>
    </source>
</evidence>
<dbReference type="HOGENOM" id="CLU_019030_0_1_1"/>
<organism evidence="6 7">
    <name type="scientific">Rhizophagus irregularis (strain DAOM 197198w)</name>
    <name type="common">Glomus intraradices</name>
    <dbReference type="NCBI Taxonomy" id="1432141"/>
    <lineage>
        <taxon>Eukaryota</taxon>
        <taxon>Fungi</taxon>
        <taxon>Fungi incertae sedis</taxon>
        <taxon>Mucoromycota</taxon>
        <taxon>Glomeromycotina</taxon>
        <taxon>Glomeromycetes</taxon>
        <taxon>Glomerales</taxon>
        <taxon>Glomeraceae</taxon>
        <taxon>Rhizophagus</taxon>
    </lineage>
</organism>
<feature type="domain" description="Attractin/MKLN-like beta-propeller" evidence="5">
    <location>
        <begin position="122"/>
        <end position="341"/>
    </location>
</feature>
<dbReference type="InterPro" id="IPR052637">
    <property type="entry name" value="KLHDC3-like"/>
</dbReference>
<feature type="signal peptide" evidence="4">
    <location>
        <begin position="1"/>
        <end position="24"/>
    </location>
</feature>
<dbReference type="AlphaFoldDB" id="A0A015JYI8"/>
<reference evidence="6 7" key="1">
    <citation type="submission" date="2014-02" db="EMBL/GenBank/DDBJ databases">
        <title>Single nucleus genome sequencing reveals high similarity among nuclei of an endomycorrhizal fungus.</title>
        <authorList>
            <person name="Lin K."/>
            <person name="Geurts R."/>
            <person name="Zhang Z."/>
            <person name="Limpens E."/>
            <person name="Saunders D.G."/>
            <person name="Mu D."/>
            <person name="Pang E."/>
            <person name="Cao H."/>
            <person name="Cha H."/>
            <person name="Lin T."/>
            <person name="Zhou Q."/>
            <person name="Shang Y."/>
            <person name="Li Y."/>
            <person name="Ivanov S."/>
            <person name="Sharma T."/>
            <person name="Velzen R.V."/>
            <person name="Ruijter N.D."/>
            <person name="Aanen D.K."/>
            <person name="Win J."/>
            <person name="Kamoun S."/>
            <person name="Bisseling T."/>
            <person name="Huang S."/>
        </authorList>
    </citation>
    <scope>NUCLEOTIDE SEQUENCE [LARGE SCALE GENOMIC DNA]</scope>
    <source>
        <strain evidence="7">DAOM197198w</strain>
    </source>
</reference>
<dbReference type="EMBL" id="JEMT01029368">
    <property type="protein sequence ID" value="EXX52191.1"/>
    <property type="molecule type" value="Genomic_DNA"/>
</dbReference>
<keyword evidence="2" id="KW-0677">Repeat</keyword>
<keyword evidence="7" id="KW-1185">Reference proteome</keyword>
<evidence type="ECO:0000256" key="3">
    <source>
        <dbReference type="SAM" id="Phobius"/>
    </source>
</evidence>
<dbReference type="PANTHER" id="PTHR46461">
    <property type="entry name" value="KELCH DOMAIN-CONTAINING PROTEIN 3"/>
    <property type="match status" value="1"/>
</dbReference>
<dbReference type="STRING" id="1432141.A0A015JYI8"/>